<dbReference type="OrthoDB" id="5339776at2759"/>
<feature type="compositionally biased region" description="Basic and acidic residues" evidence="1">
    <location>
        <begin position="1"/>
        <end position="10"/>
    </location>
</feature>
<feature type="compositionally biased region" description="Polar residues" evidence="1">
    <location>
        <begin position="45"/>
        <end position="57"/>
    </location>
</feature>
<feature type="region of interest" description="Disordered" evidence="1">
    <location>
        <begin position="1"/>
        <end position="131"/>
    </location>
</feature>
<feature type="compositionally biased region" description="Acidic residues" evidence="1">
    <location>
        <begin position="173"/>
        <end position="182"/>
    </location>
</feature>
<keyword evidence="3" id="KW-1185">Reference proteome</keyword>
<gene>
    <name evidence="2" type="ORF">GQ602_004328</name>
</gene>
<evidence type="ECO:0000256" key="1">
    <source>
        <dbReference type="SAM" id="MobiDB-lite"/>
    </source>
</evidence>
<comment type="caution">
    <text evidence="2">The sequence shown here is derived from an EMBL/GenBank/DDBJ whole genome shotgun (WGS) entry which is preliminary data.</text>
</comment>
<evidence type="ECO:0000313" key="3">
    <source>
        <dbReference type="Proteomes" id="UP000562929"/>
    </source>
</evidence>
<dbReference type="AlphaFoldDB" id="A0A8H4Q6T6"/>
<feature type="compositionally biased region" description="Acidic residues" evidence="1">
    <location>
        <begin position="305"/>
        <end position="322"/>
    </location>
</feature>
<dbReference type="Pfam" id="PF13136">
    <property type="entry name" value="DUF3984"/>
    <property type="match status" value="2"/>
</dbReference>
<feature type="region of interest" description="Disordered" evidence="1">
    <location>
        <begin position="163"/>
        <end position="203"/>
    </location>
</feature>
<organism evidence="2 3">
    <name type="scientific">Ophiocordyceps camponoti-floridani</name>
    <dbReference type="NCBI Taxonomy" id="2030778"/>
    <lineage>
        <taxon>Eukaryota</taxon>
        <taxon>Fungi</taxon>
        <taxon>Dikarya</taxon>
        <taxon>Ascomycota</taxon>
        <taxon>Pezizomycotina</taxon>
        <taxon>Sordariomycetes</taxon>
        <taxon>Hypocreomycetidae</taxon>
        <taxon>Hypocreales</taxon>
        <taxon>Ophiocordycipitaceae</taxon>
        <taxon>Ophiocordyceps</taxon>
    </lineage>
</organism>
<accession>A0A8H4Q6T6</accession>
<dbReference type="InterPro" id="IPR025040">
    <property type="entry name" value="DUF3984"/>
</dbReference>
<evidence type="ECO:0000313" key="2">
    <source>
        <dbReference type="EMBL" id="KAF4587635.1"/>
    </source>
</evidence>
<feature type="compositionally biased region" description="Gly residues" evidence="1">
    <location>
        <begin position="122"/>
        <end position="131"/>
    </location>
</feature>
<feature type="region of interest" description="Disordered" evidence="1">
    <location>
        <begin position="305"/>
        <end position="363"/>
    </location>
</feature>
<sequence>MDLAYDQHAERSRRKDRSNAHLSLAPLTVKLPLSGTEDLPEGPSYYNSRSYLQGKSAPTTPRLLSRPTTPSAARSRSQHRRRPSAPLSADALTKSASSFHLTRPASGAATPRRRSRVDDGPLGLGVKDGGGAADGDWLLRTGALITSEAREFKGQSWLVSRQSSTSLAGLRGDDDDDDDGEGACERDIVASRRGSRHGSSALADDDLTSLNGSRFTSRFTSRRQSIVDGRSMVATPLYQPDGAYFDDMDAGGPDFVNLDARLEELEQDTSFEDEAAVRRLVRHGHAGKGSWISNVIGWSLFSVEEDDDDEVNDDEDGEESIGSDERPSAGADSPDGRWPVRQLIDASGGPLERIPPPSTDQGGWRDAAWLLKVASKVVF</sequence>
<dbReference type="EMBL" id="JAACLJ010000004">
    <property type="protein sequence ID" value="KAF4587635.1"/>
    <property type="molecule type" value="Genomic_DNA"/>
</dbReference>
<proteinExistence type="predicted"/>
<protein>
    <submittedName>
        <fullName evidence="2">DUF3984 domain protein</fullName>
    </submittedName>
</protein>
<dbReference type="Proteomes" id="UP000562929">
    <property type="component" value="Unassembled WGS sequence"/>
</dbReference>
<name>A0A8H4Q6T6_9HYPO</name>
<reference evidence="2 3" key="1">
    <citation type="journal article" date="2020" name="G3 (Bethesda)">
        <title>Genetic Underpinnings of Host Manipulation by Ophiocordyceps as Revealed by Comparative Transcriptomics.</title>
        <authorList>
            <person name="Will I."/>
            <person name="Das B."/>
            <person name="Trinh T."/>
            <person name="Brachmann A."/>
            <person name="Ohm R.A."/>
            <person name="de Bekker C."/>
        </authorList>
    </citation>
    <scope>NUCLEOTIDE SEQUENCE [LARGE SCALE GENOMIC DNA]</scope>
    <source>
        <strain evidence="2 3">EC05</strain>
    </source>
</reference>
<feature type="compositionally biased region" description="Low complexity" evidence="1">
    <location>
        <begin position="58"/>
        <end position="75"/>
    </location>
</feature>